<dbReference type="InterPro" id="IPR021513">
    <property type="entry name" value="Phage_RSL1_Orf186"/>
</dbReference>
<keyword evidence="3" id="KW-1185">Reference proteome</keyword>
<protein>
    <recommendedName>
        <fullName evidence="4">DUF3175 domain-containing protein</fullName>
    </recommendedName>
</protein>
<feature type="region of interest" description="Disordered" evidence="1">
    <location>
        <begin position="1"/>
        <end position="43"/>
    </location>
</feature>
<evidence type="ECO:0000313" key="3">
    <source>
        <dbReference type="Proteomes" id="UP000189777"/>
    </source>
</evidence>
<dbReference type="EMBL" id="FUZQ01000002">
    <property type="protein sequence ID" value="SKC51615.1"/>
    <property type="molecule type" value="Genomic_DNA"/>
</dbReference>
<proteinExistence type="predicted"/>
<feature type="compositionally biased region" description="Basic and acidic residues" evidence="1">
    <location>
        <begin position="9"/>
        <end position="39"/>
    </location>
</feature>
<accession>A0A1T5JJN8</accession>
<reference evidence="2 3" key="1">
    <citation type="submission" date="2017-02" db="EMBL/GenBank/DDBJ databases">
        <authorList>
            <person name="Peterson S.W."/>
        </authorList>
    </citation>
    <scope>NUCLEOTIDE SEQUENCE [LARGE SCALE GENOMIC DNA]</scope>
    <source>
        <strain evidence="2 3">DSM 21481</strain>
    </source>
</reference>
<name>A0A1T5JJN8_9MICO</name>
<dbReference type="STRING" id="526729.SAMN04324258_1455"/>
<evidence type="ECO:0000256" key="1">
    <source>
        <dbReference type="SAM" id="MobiDB-lite"/>
    </source>
</evidence>
<sequence length="114" mass="12633">MPSVAGMAKQDDAKQDDAKQDDDASGERWSHDVTEHSDALDLEDDVFTWDDPARIAASLKRSAEASDRRKGTPYQSAMSMLTFYVNRAGANLPAAQRDVLDRAKDELRTAFGRD</sequence>
<gene>
    <name evidence="2" type="ORF">SAMN04324258_1455</name>
</gene>
<organism evidence="2 3">
    <name type="scientific">Krasilnikoviella flava</name>
    <dbReference type="NCBI Taxonomy" id="526729"/>
    <lineage>
        <taxon>Bacteria</taxon>
        <taxon>Bacillati</taxon>
        <taxon>Actinomycetota</taxon>
        <taxon>Actinomycetes</taxon>
        <taxon>Micrococcales</taxon>
        <taxon>Promicromonosporaceae</taxon>
        <taxon>Krasilnikoviella</taxon>
    </lineage>
</organism>
<evidence type="ECO:0000313" key="2">
    <source>
        <dbReference type="EMBL" id="SKC51615.1"/>
    </source>
</evidence>
<dbReference type="Proteomes" id="UP000189777">
    <property type="component" value="Unassembled WGS sequence"/>
</dbReference>
<dbReference type="Pfam" id="PF11373">
    <property type="entry name" value="DUF3175"/>
    <property type="match status" value="1"/>
</dbReference>
<evidence type="ECO:0008006" key="4">
    <source>
        <dbReference type="Google" id="ProtNLM"/>
    </source>
</evidence>
<dbReference type="AlphaFoldDB" id="A0A1T5JJN8"/>